<evidence type="ECO:0000256" key="8">
    <source>
        <dbReference type="ARBA" id="ARBA00023136"/>
    </source>
</evidence>
<reference evidence="15 16" key="1">
    <citation type="submission" date="2024-07" db="EMBL/GenBank/DDBJ databases">
        <authorList>
            <person name="Kang M."/>
        </authorList>
    </citation>
    <scope>NUCLEOTIDE SEQUENCE [LARGE SCALE GENOMIC DNA]</scope>
    <source>
        <strain evidence="15 16">DFM31</strain>
    </source>
</reference>
<evidence type="ECO:0000259" key="14">
    <source>
        <dbReference type="Pfam" id="PF14842"/>
    </source>
</evidence>
<protein>
    <recommendedName>
        <fullName evidence="4">Flagellar motor switch protein FliG</fullName>
    </recommendedName>
</protein>
<gene>
    <name evidence="15" type="ORF">AB0T83_05785</name>
</gene>
<feature type="compositionally biased region" description="Polar residues" evidence="11">
    <location>
        <begin position="1"/>
        <end position="10"/>
    </location>
</feature>
<proteinExistence type="inferred from homology"/>
<dbReference type="InterPro" id="IPR028263">
    <property type="entry name" value="FliG_N"/>
</dbReference>
<evidence type="ECO:0000256" key="2">
    <source>
        <dbReference type="ARBA" id="ARBA00004413"/>
    </source>
</evidence>
<evidence type="ECO:0000256" key="3">
    <source>
        <dbReference type="ARBA" id="ARBA00010299"/>
    </source>
</evidence>
<sequence>MSQPVVSQSPVAGATGVPPIPARRPRQVLTKRQKAAVIVRLLLKEGAKFSLDDLPEALQIELTHEMGALRSIDKDTLDAVVAEFIQDVNDVGAAFPGGIENALELLNGALSPDALRRLRLQTGVVVQGDPWKMIEGLEVPHLAEILQKESIETSAVVLAKLPVPTSAAILGHLPGELARRITYAVSTTGAVDPETVRTIGHAIATEIATAELKAFEEEPVSRVGAMLNFSRAETRDRVLDGLVEEDESFATQVRKAIFTFNDIETRITPRDVPKITRAVDQQQLVTAIAAALASEKERASAEFILNSMSKRMSEQIREDAEDLGRVKPEDGETAMAAVVGAIRDMEQAGELTLVTPEG</sequence>
<evidence type="ECO:0000256" key="9">
    <source>
        <dbReference type="ARBA" id="ARBA00023143"/>
    </source>
</evidence>
<evidence type="ECO:0000313" key="16">
    <source>
        <dbReference type="Proteomes" id="UP001553161"/>
    </source>
</evidence>
<comment type="caution">
    <text evidence="15">The sequence shown here is derived from an EMBL/GenBank/DDBJ whole genome shotgun (WGS) entry which is preliminary data.</text>
</comment>
<evidence type="ECO:0000313" key="15">
    <source>
        <dbReference type="EMBL" id="MEV8466294.1"/>
    </source>
</evidence>
<dbReference type="Proteomes" id="UP001553161">
    <property type="component" value="Unassembled WGS sequence"/>
</dbReference>
<feature type="domain" description="Flagellar motor switch protein FliG N-terminal" evidence="14">
    <location>
        <begin position="29"/>
        <end position="123"/>
    </location>
</feature>
<dbReference type="InterPro" id="IPR011002">
    <property type="entry name" value="FliG_a-hlx"/>
</dbReference>
<name>A0ABV3L3Y6_9RHOB</name>
<dbReference type="InterPro" id="IPR023087">
    <property type="entry name" value="Flg_Motor_Flig_C"/>
</dbReference>
<comment type="similarity">
    <text evidence="3">Belongs to the FliG family.</text>
</comment>
<dbReference type="EMBL" id="JBFBVU010000005">
    <property type="protein sequence ID" value="MEV8466294.1"/>
    <property type="molecule type" value="Genomic_DNA"/>
</dbReference>
<evidence type="ECO:0000256" key="11">
    <source>
        <dbReference type="SAM" id="MobiDB-lite"/>
    </source>
</evidence>
<keyword evidence="6" id="KW-0145">Chemotaxis</keyword>
<keyword evidence="8" id="KW-0472">Membrane</keyword>
<evidence type="ECO:0000256" key="1">
    <source>
        <dbReference type="ARBA" id="ARBA00004117"/>
    </source>
</evidence>
<keyword evidence="7" id="KW-0283">Flagellar rotation</keyword>
<evidence type="ECO:0000256" key="6">
    <source>
        <dbReference type="ARBA" id="ARBA00022500"/>
    </source>
</evidence>
<evidence type="ECO:0000256" key="5">
    <source>
        <dbReference type="ARBA" id="ARBA00022475"/>
    </source>
</evidence>
<accession>A0ABV3L3Y6</accession>
<dbReference type="Pfam" id="PF01706">
    <property type="entry name" value="FliG_C"/>
    <property type="match status" value="1"/>
</dbReference>
<dbReference type="InterPro" id="IPR032779">
    <property type="entry name" value="FliG_M"/>
</dbReference>
<dbReference type="RefSeq" id="WP_366192099.1">
    <property type="nucleotide sequence ID" value="NZ_JBFBVU010000005.1"/>
</dbReference>
<evidence type="ECO:0000259" key="12">
    <source>
        <dbReference type="Pfam" id="PF01706"/>
    </source>
</evidence>
<feature type="domain" description="Flagellar motor switch protein FliG middle" evidence="13">
    <location>
        <begin position="141"/>
        <end position="210"/>
    </location>
</feature>
<evidence type="ECO:0000256" key="7">
    <source>
        <dbReference type="ARBA" id="ARBA00022779"/>
    </source>
</evidence>
<dbReference type="PANTHER" id="PTHR30534:SF0">
    <property type="entry name" value="FLAGELLAR MOTOR SWITCH PROTEIN FLIG"/>
    <property type="match status" value="1"/>
</dbReference>
<dbReference type="SUPFAM" id="SSF48029">
    <property type="entry name" value="FliG"/>
    <property type="match status" value="2"/>
</dbReference>
<evidence type="ECO:0000259" key="13">
    <source>
        <dbReference type="Pfam" id="PF14841"/>
    </source>
</evidence>
<dbReference type="Pfam" id="PF14842">
    <property type="entry name" value="FliG_N"/>
    <property type="match status" value="1"/>
</dbReference>
<comment type="subcellular location">
    <subcellularLocation>
        <location evidence="1">Bacterial flagellum basal body</location>
    </subcellularLocation>
    <subcellularLocation>
        <location evidence="2">Cell membrane</location>
        <topology evidence="2">Peripheral membrane protein</topology>
        <orientation evidence="2">Cytoplasmic side</orientation>
    </subcellularLocation>
</comment>
<dbReference type="PANTHER" id="PTHR30534">
    <property type="entry name" value="FLAGELLAR MOTOR SWITCH PROTEIN FLIG"/>
    <property type="match status" value="1"/>
</dbReference>
<comment type="function">
    <text evidence="10">FliG is one of three proteins (FliG, FliN, FliM) that forms the rotor-mounted switch complex (C ring), located at the base of the basal body. This complex interacts with the CheY and CheZ chemotaxis proteins, in addition to contacting components of the motor that determine the direction of flagellar rotation.</text>
</comment>
<keyword evidence="9" id="KW-0975">Bacterial flagellum</keyword>
<organism evidence="15 16">
    <name type="scientific">Meridianimarinicoccus marinus</name>
    <dbReference type="NCBI Taxonomy" id="3231483"/>
    <lineage>
        <taxon>Bacteria</taxon>
        <taxon>Pseudomonadati</taxon>
        <taxon>Pseudomonadota</taxon>
        <taxon>Alphaproteobacteria</taxon>
        <taxon>Rhodobacterales</taxon>
        <taxon>Paracoccaceae</taxon>
        <taxon>Meridianimarinicoccus</taxon>
    </lineage>
</organism>
<dbReference type="InterPro" id="IPR000090">
    <property type="entry name" value="Flg_Motor_Flig"/>
</dbReference>
<feature type="domain" description="Flagellar motor switch protein FliG C-terminal" evidence="12">
    <location>
        <begin position="241"/>
        <end position="353"/>
    </location>
</feature>
<evidence type="ECO:0000256" key="10">
    <source>
        <dbReference type="ARBA" id="ARBA00025598"/>
    </source>
</evidence>
<dbReference type="Pfam" id="PF14841">
    <property type="entry name" value="FliG_M"/>
    <property type="match status" value="1"/>
</dbReference>
<keyword evidence="16" id="KW-1185">Reference proteome</keyword>
<dbReference type="Gene3D" id="1.10.220.30">
    <property type="match status" value="3"/>
</dbReference>
<keyword evidence="5" id="KW-1003">Cell membrane</keyword>
<evidence type="ECO:0000256" key="4">
    <source>
        <dbReference type="ARBA" id="ARBA00021870"/>
    </source>
</evidence>
<dbReference type="PRINTS" id="PR00954">
    <property type="entry name" value="FLGMOTORFLIG"/>
</dbReference>
<feature type="region of interest" description="Disordered" evidence="11">
    <location>
        <begin position="1"/>
        <end position="26"/>
    </location>
</feature>